<dbReference type="GO" id="GO:0016301">
    <property type="term" value="F:kinase activity"/>
    <property type="evidence" value="ECO:0007669"/>
    <property type="project" value="UniProtKB-KW"/>
</dbReference>
<proteinExistence type="predicted"/>
<comment type="caution">
    <text evidence="2">The sequence shown here is derived from an EMBL/GenBank/DDBJ whole genome shotgun (WGS) entry which is preliminary data.</text>
</comment>
<keyword evidence="3" id="KW-1185">Reference proteome</keyword>
<dbReference type="InterPro" id="IPR011104">
    <property type="entry name" value="Hpr_kin/Pase_C"/>
</dbReference>
<accession>A0ABS6SGA5</accession>
<evidence type="ECO:0000313" key="3">
    <source>
        <dbReference type="Proteomes" id="UP000722336"/>
    </source>
</evidence>
<protein>
    <submittedName>
        <fullName evidence="2">HPr kinase/phosphatase C-terminal domain-containing protein</fullName>
    </submittedName>
</protein>
<name>A0ABS6SGA5_9SPHN</name>
<dbReference type="PROSITE" id="PS00675">
    <property type="entry name" value="SIGMA54_INTERACT_1"/>
    <property type="match status" value="1"/>
</dbReference>
<keyword evidence="2" id="KW-0808">Transferase</keyword>
<keyword evidence="2" id="KW-0418">Kinase</keyword>
<sequence length="141" mass="14569">MTSERIHATMVRLGHAGVLLTGDSGAGKSDLAIRLIDRGGMLVADDQVILAAVGGVLYGDAVPGFAGRIEARGLGILDVPAAGRTRVTHHFALSNDPARMPVEEERHFCGVALPSRQIDARAASAPILVGMGIGMPPNAVL</sequence>
<dbReference type="Pfam" id="PF07475">
    <property type="entry name" value="Hpr_kinase_C"/>
    <property type="match status" value="1"/>
</dbReference>
<feature type="domain" description="HPr kinase/phosphorylase C-terminal" evidence="1">
    <location>
        <begin position="3"/>
        <end position="81"/>
    </location>
</feature>
<evidence type="ECO:0000313" key="2">
    <source>
        <dbReference type="EMBL" id="MBV7257434.1"/>
    </source>
</evidence>
<dbReference type="Proteomes" id="UP000722336">
    <property type="component" value="Unassembled WGS sequence"/>
</dbReference>
<dbReference type="RefSeq" id="WP_218446243.1">
    <property type="nucleotide sequence ID" value="NZ_JAGSPA010000003.1"/>
</dbReference>
<dbReference type="PANTHER" id="PTHR30305">
    <property type="entry name" value="PROTEIN YJDM-RELATED"/>
    <property type="match status" value="1"/>
</dbReference>
<dbReference type="PANTHER" id="PTHR30305:SF1">
    <property type="entry name" value="HPR KINASE_PHOSPHORYLASE"/>
    <property type="match status" value="1"/>
</dbReference>
<dbReference type="InterPro" id="IPR025662">
    <property type="entry name" value="Sigma_54_int_dom_ATP-bd_1"/>
</dbReference>
<dbReference type="CDD" id="cd01918">
    <property type="entry name" value="HprK_C"/>
    <property type="match status" value="1"/>
</dbReference>
<reference evidence="2 3" key="1">
    <citation type="submission" date="2021-04" db="EMBL/GenBank/DDBJ databases">
        <authorList>
            <person name="Pira H."/>
            <person name="Risdian C."/>
            <person name="Wink J."/>
        </authorList>
    </citation>
    <scope>NUCLEOTIDE SEQUENCE [LARGE SCALE GENOMIC DNA]</scope>
    <source>
        <strain evidence="2 3">WHA3</strain>
    </source>
</reference>
<evidence type="ECO:0000259" key="1">
    <source>
        <dbReference type="Pfam" id="PF07475"/>
    </source>
</evidence>
<gene>
    <name evidence="2" type="ORF">KCG44_11620</name>
</gene>
<dbReference type="EMBL" id="JAGSPA010000003">
    <property type="protein sequence ID" value="MBV7257434.1"/>
    <property type="molecule type" value="Genomic_DNA"/>
</dbReference>
<organism evidence="2 3">
    <name type="scientific">Pacificimonas pallii</name>
    <dbReference type="NCBI Taxonomy" id="2827236"/>
    <lineage>
        <taxon>Bacteria</taxon>
        <taxon>Pseudomonadati</taxon>
        <taxon>Pseudomonadota</taxon>
        <taxon>Alphaproteobacteria</taxon>
        <taxon>Sphingomonadales</taxon>
        <taxon>Sphingosinicellaceae</taxon>
        <taxon>Pacificimonas</taxon>
    </lineage>
</organism>